<comment type="subunit">
    <text evidence="5">Homodimer. Interacts with FtsZ.</text>
</comment>
<dbReference type="Proteomes" id="UP000540568">
    <property type="component" value="Unassembled WGS sequence"/>
</dbReference>
<dbReference type="InterPro" id="IPR007561">
    <property type="entry name" value="Cell_div_SepF/SepF-rel"/>
</dbReference>
<gene>
    <name evidence="5" type="primary">sepF</name>
    <name evidence="6" type="ORF">FHX71_000990</name>
</gene>
<reference evidence="6 7" key="1">
    <citation type="submission" date="2020-07" db="EMBL/GenBank/DDBJ databases">
        <title>Sequencing the genomes of 1000 actinobacteria strains.</title>
        <authorList>
            <person name="Klenk H.-P."/>
        </authorList>
    </citation>
    <scope>NUCLEOTIDE SEQUENCE [LARGE SCALE GENOMIC DNA]</scope>
    <source>
        <strain evidence="6 7">DSM 44121</strain>
    </source>
</reference>
<protein>
    <recommendedName>
        <fullName evidence="5">Cell division protein SepF</fullName>
    </recommendedName>
</protein>
<dbReference type="GO" id="GO:0000917">
    <property type="term" value="P:division septum assembly"/>
    <property type="evidence" value="ECO:0007669"/>
    <property type="project" value="UniProtKB-KW"/>
</dbReference>
<dbReference type="PANTHER" id="PTHR35798:SF1">
    <property type="entry name" value="CELL DIVISION PROTEIN SEPF"/>
    <property type="match status" value="1"/>
</dbReference>
<name>A0A7W3J679_9MICO</name>
<evidence type="ECO:0000256" key="1">
    <source>
        <dbReference type="ARBA" id="ARBA00022618"/>
    </source>
</evidence>
<dbReference type="GO" id="GO:0043093">
    <property type="term" value="P:FtsZ-dependent cytokinesis"/>
    <property type="evidence" value="ECO:0007669"/>
    <property type="project" value="UniProtKB-UniRule"/>
</dbReference>
<dbReference type="InterPro" id="IPR023052">
    <property type="entry name" value="Cell_div_SepF"/>
</dbReference>
<comment type="function">
    <text evidence="4 5">Cell division protein that is part of the divisome complex and is recruited early to the Z-ring. Probably stimulates Z-ring formation, perhaps through the cross-linking of FtsZ protofilaments. Its function overlaps with FtsA.</text>
</comment>
<keyword evidence="5" id="KW-0963">Cytoplasm</keyword>
<dbReference type="HAMAP" id="MF_01197">
    <property type="entry name" value="SepF"/>
    <property type="match status" value="1"/>
</dbReference>
<organism evidence="6 7">
    <name type="scientific">Promicromonospora sukumoe</name>
    <dbReference type="NCBI Taxonomy" id="88382"/>
    <lineage>
        <taxon>Bacteria</taxon>
        <taxon>Bacillati</taxon>
        <taxon>Actinomycetota</taxon>
        <taxon>Actinomycetes</taxon>
        <taxon>Micrococcales</taxon>
        <taxon>Promicromonosporaceae</taxon>
        <taxon>Promicromonospora</taxon>
    </lineage>
</organism>
<sequence>MAGALRKTMLYLGLADDQGEQEYLDEYDEGLEENVEDHRHAQVTPLHRDGVPHQALSTGELRRITTVHPRSYNDARSIGEAFRAGTPVIMNLSDMDDADAKRLVDFSAGLIFGLHGSIERVTNKVFLLSPEHVEIAAEEQVATEKPNGRGGFYNQS</sequence>
<dbReference type="Gene3D" id="3.30.110.150">
    <property type="entry name" value="SepF-like protein"/>
    <property type="match status" value="1"/>
</dbReference>
<dbReference type="EMBL" id="JACGWV010000001">
    <property type="protein sequence ID" value="MBA8807048.1"/>
    <property type="molecule type" value="Genomic_DNA"/>
</dbReference>
<comment type="similarity">
    <text evidence="5">Belongs to the SepF family.</text>
</comment>
<evidence type="ECO:0000313" key="7">
    <source>
        <dbReference type="Proteomes" id="UP000540568"/>
    </source>
</evidence>
<evidence type="ECO:0000313" key="6">
    <source>
        <dbReference type="EMBL" id="MBA8807048.1"/>
    </source>
</evidence>
<keyword evidence="7" id="KW-1185">Reference proteome</keyword>
<dbReference type="InterPro" id="IPR038594">
    <property type="entry name" value="SepF-like_sf"/>
</dbReference>
<accession>A0A7W3J679</accession>
<keyword evidence="3 5" id="KW-0131">Cell cycle</keyword>
<evidence type="ECO:0000256" key="5">
    <source>
        <dbReference type="HAMAP-Rule" id="MF_01197"/>
    </source>
</evidence>
<dbReference type="GO" id="GO:0005737">
    <property type="term" value="C:cytoplasm"/>
    <property type="evidence" value="ECO:0007669"/>
    <property type="project" value="UniProtKB-SubCell"/>
</dbReference>
<evidence type="ECO:0000256" key="3">
    <source>
        <dbReference type="ARBA" id="ARBA00023306"/>
    </source>
</evidence>
<comment type="subcellular location">
    <subcellularLocation>
        <location evidence="5">Cytoplasm</location>
    </subcellularLocation>
    <text evidence="5">Localizes to the division site, in a FtsZ-dependent manner.</text>
</comment>
<evidence type="ECO:0000256" key="2">
    <source>
        <dbReference type="ARBA" id="ARBA00023210"/>
    </source>
</evidence>
<dbReference type="Pfam" id="PF04472">
    <property type="entry name" value="SepF"/>
    <property type="match status" value="1"/>
</dbReference>
<keyword evidence="2 5" id="KW-0717">Septation</keyword>
<evidence type="ECO:0000256" key="4">
    <source>
        <dbReference type="ARBA" id="ARBA00044936"/>
    </source>
</evidence>
<keyword evidence="1 5" id="KW-0132">Cell division</keyword>
<comment type="caution">
    <text evidence="6">The sequence shown here is derived from an EMBL/GenBank/DDBJ whole genome shotgun (WGS) entry which is preliminary data.</text>
</comment>
<dbReference type="PANTHER" id="PTHR35798">
    <property type="entry name" value="CELL DIVISION PROTEIN SEPF"/>
    <property type="match status" value="1"/>
</dbReference>
<dbReference type="AlphaFoldDB" id="A0A7W3J679"/>
<dbReference type="RefSeq" id="WP_182614681.1">
    <property type="nucleotide sequence ID" value="NZ_BAAATF010000002.1"/>
</dbReference>
<proteinExistence type="inferred from homology"/>